<dbReference type="GO" id="GO:0038023">
    <property type="term" value="F:signaling receptor activity"/>
    <property type="evidence" value="ECO:0007669"/>
    <property type="project" value="InterPro"/>
</dbReference>
<keyword evidence="6 14" id="KW-0812">Transmembrane</keyword>
<dbReference type="GO" id="GO:0015891">
    <property type="term" value="P:siderophore transport"/>
    <property type="evidence" value="ECO:0007669"/>
    <property type="project" value="InterPro"/>
</dbReference>
<evidence type="ECO:0000256" key="2">
    <source>
        <dbReference type="ARBA" id="ARBA00009810"/>
    </source>
</evidence>
<evidence type="ECO:0000256" key="16">
    <source>
        <dbReference type="RuleBase" id="RU003357"/>
    </source>
</evidence>
<keyword evidence="11 14" id="KW-0472">Membrane</keyword>
<keyword evidence="8" id="KW-0408">Iron</keyword>
<evidence type="ECO:0000256" key="8">
    <source>
        <dbReference type="ARBA" id="ARBA00023004"/>
    </source>
</evidence>
<dbReference type="NCBIfam" id="TIGR01783">
    <property type="entry name" value="TonB-siderophor"/>
    <property type="match status" value="1"/>
</dbReference>
<dbReference type="PROSITE" id="PS01156">
    <property type="entry name" value="TONB_DEPENDENT_REC_2"/>
    <property type="match status" value="1"/>
</dbReference>
<gene>
    <name evidence="19" type="ORF">DNJ96_16990</name>
</gene>
<dbReference type="PANTHER" id="PTHR32552">
    <property type="entry name" value="FERRICHROME IRON RECEPTOR-RELATED"/>
    <property type="match status" value="1"/>
</dbReference>
<dbReference type="Pfam" id="PF07715">
    <property type="entry name" value="Plug"/>
    <property type="match status" value="1"/>
</dbReference>
<evidence type="ECO:0000256" key="3">
    <source>
        <dbReference type="ARBA" id="ARBA00022448"/>
    </source>
</evidence>
<dbReference type="PROSITE" id="PS52016">
    <property type="entry name" value="TONB_DEPENDENT_REC_3"/>
    <property type="match status" value="1"/>
</dbReference>
<accession>A0A4Q9QY32</accession>
<evidence type="ECO:0000313" key="20">
    <source>
        <dbReference type="Proteomes" id="UP000292639"/>
    </source>
</evidence>
<comment type="similarity">
    <text evidence="2 14 16">Belongs to the TonB-dependent receptor family.</text>
</comment>
<dbReference type="CDD" id="cd01347">
    <property type="entry name" value="ligand_gated_channel"/>
    <property type="match status" value="1"/>
</dbReference>
<dbReference type="Proteomes" id="UP000292639">
    <property type="component" value="Unassembled WGS sequence"/>
</dbReference>
<keyword evidence="7" id="KW-0732">Signal</keyword>
<feature type="domain" description="TonB-dependent receptor-like beta-barrel" evidence="17">
    <location>
        <begin position="297"/>
        <end position="693"/>
    </location>
</feature>
<keyword evidence="12 19" id="KW-0675">Receptor</keyword>
<dbReference type="InterPro" id="IPR000531">
    <property type="entry name" value="Beta-barrel_TonB"/>
</dbReference>
<comment type="caution">
    <text evidence="19">The sequence shown here is derived from an EMBL/GenBank/DDBJ whole genome shotgun (WGS) entry which is preliminary data.</text>
</comment>
<name>A0A4Q9QY32_9GAMM</name>
<evidence type="ECO:0000313" key="19">
    <source>
        <dbReference type="EMBL" id="TBU90054.1"/>
    </source>
</evidence>
<dbReference type="SUPFAM" id="SSF56935">
    <property type="entry name" value="Porins"/>
    <property type="match status" value="1"/>
</dbReference>
<evidence type="ECO:0000256" key="1">
    <source>
        <dbReference type="ARBA" id="ARBA00004571"/>
    </source>
</evidence>
<keyword evidence="20" id="KW-1185">Reference proteome</keyword>
<keyword evidence="13 14" id="KW-0998">Cell outer membrane</keyword>
<evidence type="ECO:0000256" key="14">
    <source>
        <dbReference type="PROSITE-ProRule" id="PRU01360"/>
    </source>
</evidence>
<evidence type="ECO:0000256" key="11">
    <source>
        <dbReference type="ARBA" id="ARBA00023136"/>
    </source>
</evidence>
<dbReference type="InterPro" id="IPR039426">
    <property type="entry name" value="TonB-dep_rcpt-like"/>
</dbReference>
<reference evidence="19 20" key="1">
    <citation type="submission" date="2018-06" db="EMBL/GenBank/DDBJ databases">
        <title>Three novel Pseudomonas species isolated from symptomatic oak.</title>
        <authorList>
            <person name="Bueno-Gonzalez V."/>
            <person name="Brady C."/>
        </authorList>
    </citation>
    <scope>NUCLEOTIDE SEQUENCE [LARGE SCALE GENOMIC DNA]</scope>
    <source>
        <strain evidence="19 20">P17C</strain>
    </source>
</reference>
<dbReference type="GO" id="GO:0009279">
    <property type="term" value="C:cell outer membrane"/>
    <property type="evidence" value="ECO:0007669"/>
    <property type="project" value="UniProtKB-SubCell"/>
</dbReference>
<dbReference type="InterPro" id="IPR010917">
    <property type="entry name" value="TonB_rcpt_CS"/>
</dbReference>
<comment type="subcellular location">
    <subcellularLocation>
        <location evidence="1 14">Cell outer membrane</location>
        <topology evidence="1 14">Multi-pass membrane protein</topology>
    </subcellularLocation>
</comment>
<sequence length="727" mass="79880">MGDSHAGSASAHIPGALTMKRQPAHPAFTLLAISSFLPALAMAQPSGDDAGVLSVVTVTANKVEQDLQDVPQSVTVIDAATLEEKGISSIDDVIAEIPNMASNTWQGTSVNIRGLNTSKFTNNNPVVIYIDGVPHSSRFGFDASLANVERVEVLRGPQGTLYGKDAVGGIINVVTRKPGKAWRGKAGLEYGEDDTHAIVFDGSGALIDGSLYLGVNGQFSGTDGWIENVHPGMRKDAAEKRERKLNTYLLYEPNERFRARLGLSEEKKTAHFYEMAVGPGGSSISSFSLDKARKARFDTDTKEVADSNAQSLALTWKLAGVSLDAVTTHKKFELDGVYDSDFGVRPDYAGLTQFNNHATETWTQELRLSGGESAGPRWVAGLYLEKEEHAQGPYGQKFPGYDPATATYLGNFEMNADSLTDTRTQALFGQLIWPFAGSFELTLGGRWQRIEKEFDMDLFYLPVGVSGPAIYSLRDKTRWNAFLPKVALSHSLSPNWTAYASYAKGYMPGGYNYFASGGGADSNSFEPQTSANYEIGVKGRLDNLALAASLFYMDIEDIHVYKFDGIVNTTDNARKAHSQGAELELSWYPRDSRWEFSGALGLIEAKYDDYDTGTTRYDGERIENSPSHTLRLGVAYRHPGGAYARLDARNQGQVWFFDNASSDFVRYGSYSVFDFKTGYRLDNWELYGYVHNLTDRGYIQGFESSASSTLVSFGTPRRFGVGVRYEF</sequence>
<evidence type="ECO:0000256" key="15">
    <source>
        <dbReference type="PROSITE-ProRule" id="PRU10144"/>
    </source>
</evidence>
<keyword evidence="3 14" id="KW-0813">Transport</keyword>
<evidence type="ECO:0000256" key="5">
    <source>
        <dbReference type="ARBA" id="ARBA00022496"/>
    </source>
</evidence>
<proteinExistence type="inferred from homology"/>
<dbReference type="InterPro" id="IPR010105">
    <property type="entry name" value="TonB_sidphr_rcpt"/>
</dbReference>
<evidence type="ECO:0000256" key="13">
    <source>
        <dbReference type="ARBA" id="ARBA00023237"/>
    </source>
</evidence>
<dbReference type="AlphaFoldDB" id="A0A4Q9QY32"/>
<dbReference type="InterPro" id="IPR036942">
    <property type="entry name" value="Beta-barrel_TonB_sf"/>
</dbReference>
<feature type="short sequence motif" description="TonB C-terminal box" evidence="15">
    <location>
        <begin position="710"/>
        <end position="727"/>
    </location>
</feature>
<dbReference type="GO" id="GO:0015343">
    <property type="term" value="F:siderophore-iron transmembrane transporter activity"/>
    <property type="evidence" value="ECO:0007669"/>
    <property type="project" value="InterPro"/>
</dbReference>
<evidence type="ECO:0000259" key="18">
    <source>
        <dbReference type="Pfam" id="PF07715"/>
    </source>
</evidence>
<dbReference type="PANTHER" id="PTHR32552:SF81">
    <property type="entry name" value="TONB-DEPENDENT OUTER MEMBRANE RECEPTOR"/>
    <property type="match status" value="1"/>
</dbReference>
<keyword evidence="5" id="KW-0410">Iron transport</keyword>
<organism evidence="19 20">
    <name type="scientific">Stutzerimonas kirkiae</name>
    <dbReference type="NCBI Taxonomy" id="2211392"/>
    <lineage>
        <taxon>Bacteria</taxon>
        <taxon>Pseudomonadati</taxon>
        <taxon>Pseudomonadota</taxon>
        <taxon>Gammaproteobacteria</taxon>
        <taxon>Pseudomonadales</taxon>
        <taxon>Pseudomonadaceae</taxon>
        <taxon>Stutzerimonas</taxon>
    </lineage>
</organism>
<keyword evidence="10 16" id="KW-0798">TonB box</keyword>
<dbReference type="EMBL" id="QJUP01000031">
    <property type="protein sequence ID" value="TBU90054.1"/>
    <property type="molecule type" value="Genomic_DNA"/>
</dbReference>
<evidence type="ECO:0000259" key="17">
    <source>
        <dbReference type="Pfam" id="PF00593"/>
    </source>
</evidence>
<keyword evidence="9" id="KW-0406">Ion transport</keyword>
<keyword evidence="4 14" id="KW-1134">Transmembrane beta strand</keyword>
<evidence type="ECO:0000256" key="6">
    <source>
        <dbReference type="ARBA" id="ARBA00022692"/>
    </source>
</evidence>
<dbReference type="InterPro" id="IPR012910">
    <property type="entry name" value="Plug_dom"/>
</dbReference>
<evidence type="ECO:0000256" key="7">
    <source>
        <dbReference type="ARBA" id="ARBA00022729"/>
    </source>
</evidence>
<evidence type="ECO:0000256" key="9">
    <source>
        <dbReference type="ARBA" id="ARBA00023065"/>
    </source>
</evidence>
<evidence type="ECO:0000256" key="10">
    <source>
        <dbReference type="ARBA" id="ARBA00023077"/>
    </source>
</evidence>
<dbReference type="Pfam" id="PF00593">
    <property type="entry name" value="TonB_dep_Rec_b-barrel"/>
    <property type="match status" value="1"/>
</dbReference>
<dbReference type="Gene3D" id="2.40.170.20">
    <property type="entry name" value="TonB-dependent receptor, beta-barrel domain"/>
    <property type="match status" value="1"/>
</dbReference>
<evidence type="ECO:0000256" key="12">
    <source>
        <dbReference type="ARBA" id="ARBA00023170"/>
    </source>
</evidence>
<feature type="domain" description="TonB-dependent receptor plug" evidence="18">
    <location>
        <begin position="67"/>
        <end position="170"/>
    </location>
</feature>
<protein>
    <submittedName>
        <fullName evidence="19">TonB-dependent siderophore receptor</fullName>
    </submittedName>
</protein>
<evidence type="ECO:0000256" key="4">
    <source>
        <dbReference type="ARBA" id="ARBA00022452"/>
    </source>
</evidence>